<proteinExistence type="predicted"/>
<accession>K6Y861</accession>
<dbReference type="CDD" id="cd16329">
    <property type="entry name" value="LolA_like"/>
    <property type="match status" value="1"/>
</dbReference>
<evidence type="ECO:0000313" key="3">
    <source>
        <dbReference type="EMBL" id="GAC28949.1"/>
    </source>
</evidence>
<keyword evidence="1" id="KW-0812">Transmembrane</keyword>
<keyword evidence="4" id="KW-1185">Reference proteome</keyword>
<dbReference type="STRING" id="1121922.GCA_000428905_02453"/>
<name>K6Y861_9ALTE</name>
<dbReference type="AlphaFoldDB" id="K6Y861"/>
<evidence type="ECO:0000259" key="2">
    <source>
        <dbReference type="Pfam" id="PF17131"/>
    </source>
</evidence>
<feature type="domain" description="Uncharacterized protein TP-0789" evidence="2">
    <location>
        <begin position="117"/>
        <end position="298"/>
    </location>
</feature>
<gene>
    <name evidence="3" type="ORF">GPAL_2088</name>
</gene>
<dbReference type="InterPro" id="IPR033399">
    <property type="entry name" value="TP_0789-like"/>
</dbReference>
<evidence type="ECO:0000313" key="4">
    <source>
        <dbReference type="Proteomes" id="UP000006251"/>
    </source>
</evidence>
<dbReference type="RefSeq" id="WP_006011408.1">
    <property type="nucleotide sequence ID" value="NZ_AUAV01000012.1"/>
</dbReference>
<sequence>MLKKILNVFTLSLPLLIGAPLIGAPLIGAPLIGAPLIGAQLIAVPLIAATLIAAPFHAMSADLSSVDVASIVKNAEKAAYYSGNDGRSDARMMIVDAQDRKQMRQFTILRRDIEDNGDQQMMVFFSRPADVKDTVFRVEKHVDLTVEDDRWLYLPALDLVKRISSGDKRTSFVGSHFFYEDVSGRAISEDSFELQQETDVAYILKATPKAPDTVEFAHYVVTIDKKTKLPILINFFKADNTNYRRVEAVKIEEIQGFPTVVRSKVSDLESGAYTLMEFRNISFDLGLGDDVFSERSLRNPPREWLN</sequence>
<feature type="transmembrane region" description="Helical" evidence="1">
    <location>
        <begin position="33"/>
        <end position="54"/>
    </location>
</feature>
<keyword evidence="1" id="KW-1133">Transmembrane helix</keyword>
<dbReference type="Proteomes" id="UP000006251">
    <property type="component" value="Unassembled WGS sequence"/>
</dbReference>
<evidence type="ECO:0000256" key="1">
    <source>
        <dbReference type="SAM" id="Phobius"/>
    </source>
</evidence>
<organism evidence="3 4">
    <name type="scientific">Brumicola pallidula DSM 14239 = ACAM 615</name>
    <dbReference type="NCBI Taxonomy" id="1121922"/>
    <lineage>
        <taxon>Bacteria</taxon>
        <taxon>Pseudomonadati</taxon>
        <taxon>Pseudomonadota</taxon>
        <taxon>Gammaproteobacteria</taxon>
        <taxon>Alteromonadales</taxon>
        <taxon>Alteromonadaceae</taxon>
        <taxon>Brumicola</taxon>
    </lineage>
</organism>
<dbReference type="Gene3D" id="2.50.20.10">
    <property type="entry name" value="Lipoprotein localisation LolA/LolB/LppX"/>
    <property type="match status" value="1"/>
</dbReference>
<dbReference type="EMBL" id="BAEQ01000036">
    <property type="protein sequence ID" value="GAC28949.1"/>
    <property type="molecule type" value="Genomic_DNA"/>
</dbReference>
<comment type="caution">
    <text evidence="3">The sequence shown here is derived from an EMBL/GenBank/DDBJ whole genome shotgun (WGS) entry which is preliminary data.</text>
</comment>
<protein>
    <recommendedName>
        <fullName evidence="2">Uncharacterized protein TP-0789 domain-containing protein</fullName>
    </recommendedName>
</protein>
<dbReference type="Pfam" id="PF17131">
    <property type="entry name" value="LolA_like"/>
    <property type="match status" value="1"/>
</dbReference>
<keyword evidence="1" id="KW-0472">Membrane</keyword>
<reference evidence="4" key="1">
    <citation type="journal article" date="2014" name="Environ. Microbiol.">
        <title>Comparative genomics of the marine bacterial genus Glaciecola reveals the high degree of genomic diversity and genomic characteristic for cold adaptation.</title>
        <authorList>
            <person name="Qin Q.L."/>
            <person name="Xie B.B."/>
            <person name="Yu Y."/>
            <person name="Shu Y.L."/>
            <person name="Rong J.C."/>
            <person name="Zhang Y.J."/>
            <person name="Zhao D.L."/>
            <person name="Chen X.L."/>
            <person name="Zhang X.Y."/>
            <person name="Chen B."/>
            <person name="Zhou B.C."/>
            <person name="Zhang Y.Z."/>
        </authorList>
    </citation>
    <scope>NUCLEOTIDE SEQUENCE [LARGE SCALE GENOMIC DNA]</scope>
    <source>
        <strain evidence="4">ACAM 615</strain>
    </source>
</reference>